<evidence type="ECO:0000313" key="4">
    <source>
        <dbReference type="Proteomes" id="UP000029736"/>
    </source>
</evidence>
<comment type="caution">
    <text evidence="3">The sequence shown here is derived from an EMBL/GenBank/DDBJ whole genome shotgun (WGS) entry which is preliminary data.</text>
</comment>
<keyword evidence="1" id="KW-0863">Zinc-finger</keyword>
<evidence type="ECO:0000256" key="1">
    <source>
        <dbReference type="PROSITE-ProRule" id="PRU00325"/>
    </source>
</evidence>
<name>A0A098S661_9BACT</name>
<evidence type="ECO:0000259" key="2">
    <source>
        <dbReference type="PROSITE" id="PS50966"/>
    </source>
</evidence>
<protein>
    <recommendedName>
        <fullName evidence="2">SWIM-type domain-containing protein</fullName>
    </recommendedName>
</protein>
<sequence>MLSLEDFEFSVSSHIKERGWTYFHHGAVKDLQQIGEGHWHAIVFGSAEYEVSVQMTGTNIDAMHCDCPYDYGPVCKHQVAMLYGIKAALDAGQGAVTENSPRAALNASDQLERLTNEELRAFVKHLIEQDWEFKNRFMLYFADSGRATDIRTNYKKAVRKLIGNQVSNRKEYRDLAVLLLKVKADIVNSQQTIEELASMLLARYPRRSAMKAELSTIFK</sequence>
<accession>A0A098S661</accession>
<keyword evidence="1" id="KW-0479">Metal-binding</keyword>
<keyword evidence="1" id="KW-0862">Zinc</keyword>
<dbReference type="Proteomes" id="UP000029736">
    <property type="component" value="Unassembled WGS sequence"/>
</dbReference>
<gene>
    <name evidence="3" type="ORF">IX84_13695</name>
</gene>
<keyword evidence="4" id="KW-1185">Reference proteome</keyword>
<dbReference type="OrthoDB" id="9760715at2"/>
<evidence type="ECO:0000313" key="3">
    <source>
        <dbReference type="EMBL" id="KGE87600.1"/>
    </source>
</evidence>
<dbReference type="EMBL" id="JPOS01000034">
    <property type="protein sequence ID" value="KGE87600.1"/>
    <property type="molecule type" value="Genomic_DNA"/>
</dbReference>
<dbReference type="InterPro" id="IPR007527">
    <property type="entry name" value="Znf_SWIM"/>
</dbReference>
<dbReference type="GO" id="GO:0008270">
    <property type="term" value="F:zinc ion binding"/>
    <property type="evidence" value="ECO:0007669"/>
    <property type="project" value="UniProtKB-KW"/>
</dbReference>
<dbReference type="RefSeq" id="WP_044221319.1">
    <property type="nucleotide sequence ID" value="NZ_JBKAGJ010000020.1"/>
</dbReference>
<dbReference type="AlphaFoldDB" id="A0A098S661"/>
<dbReference type="STRING" id="1524460.IX84_13695"/>
<proteinExistence type="predicted"/>
<dbReference type="PROSITE" id="PS50966">
    <property type="entry name" value="ZF_SWIM"/>
    <property type="match status" value="1"/>
</dbReference>
<feature type="domain" description="SWIM-type" evidence="2">
    <location>
        <begin position="49"/>
        <end position="86"/>
    </location>
</feature>
<organism evidence="3 4">
    <name type="scientific">Phaeodactylibacter xiamenensis</name>
    <dbReference type="NCBI Taxonomy" id="1524460"/>
    <lineage>
        <taxon>Bacteria</taxon>
        <taxon>Pseudomonadati</taxon>
        <taxon>Bacteroidota</taxon>
        <taxon>Saprospiria</taxon>
        <taxon>Saprospirales</taxon>
        <taxon>Haliscomenobacteraceae</taxon>
        <taxon>Phaeodactylibacter</taxon>
    </lineage>
</organism>
<reference evidence="3 4" key="1">
    <citation type="journal article" date="2014" name="Int. J. Syst. Evol. Microbiol.">
        <title>Phaeodactylibacter xiamenensis gen. nov., sp. nov., a member of the family Saprospiraceae isolated from the marine alga Phaeodactylum tricornutum.</title>
        <authorList>
            <person name="Chen Z.Jr."/>
            <person name="Lei X."/>
            <person name="Lai Q."/>
            <person name="Li Y."/>
            <person name="Zhang B."/>
            <person name="Zhang J."/>
            <person name="Zhang H."/>
            <person name="Yang L."/>
            <person name="Zheng W."/>
            <person name="Tian Y."/>
            <person name="Yu Z."/>
            <person name="Xu H.Jr."/>
            <person name="Zheng T."/>
        </authorList>
    </citation>
    <scope>NUCLEOTIDE SEQUENCE [LARGE SCALE GENOMIC DNA]</scope>
    <source>
        <strain evidence="3 4">KD52</strain>
    </source>
</reference>